<accession>A0A4S8LHL0</accession>
<keyword evidence="1" id="KW-0472">Membrane</keyword>
<evidence type="ECO:0000313" key="2">
    <source>
        <dbReference type="EMBL" id="THU88494.1"/>
    </source>
</evidence>
<protein>
    <submittedName>
        <fullName evidence="2">Uncharacterized protein</fullName>
    </submittedName>
</protein>
<name>A0A4S8LHL0_DENBC</name>
<dbReference type="Proteomes" id="UP000297245">
    <property type="component" value="Unassembled WGS sequence"/>
</dbReference>
<keyword evidence="1" id="KW-0812">Transmembrane</keyword>
<proteinExistence type="predicted"/>
<evidence type="ECO:0000313" key="3">
    <source>
        <dbReference type="Proteomes" id="UP000297245"/>
    </source>
</evidence>
<reference evidence="2 3" key="1">
    <citation type="journal article" date="2019" name="Nat. Ecol. Evol.">
        <title>Megaphylogeny resolves global patterns of mushroom evolution.</title>
        <authorList>
            <person name="Varga T."/>
            <person name="Krizsan K."/>
            <person name="Foldi C."/>
            <person name="Dima B."/>
            <person name="Sanchez-Garcia M."/>
            <person name="Sanchez-Ramirez S."/>
            <person name="Szollosi G.J."/>
            <person name="Szarkandi J.G."/>
            <person name="Papp V."/>
            <person name="Albert L."/>
            <person name="Andreopoulos W."/>
            <person name="Angelini C."/>
            <person name="Antonin V."/>
            <person name="Barry K.W."/>
            <person name="Bougher N.L."/>
            <person name="Buchanan P."/>
            <person name="Buyck B."/>
            <person name="Bense V."/>
            <person name="Catcheside P."/>
            <person name="Chovatia M."/>
            <person name="Cooper J."/>
            <person name="Damon W."/>
            <person name="Desjardin D."/>
            <person name="Finy P."/>
            <person name="Geml J."/>
            <person name="Haridas S."/>
            <person name="Hughes K."/>
            <person name="Justo A."/>
            <person name="Karasinski D."/>
            <person name="Kautmanova I."/>
            <person name="Kiss B."/>
            <person name="Kocsube S."/>
            <person name="Kotiranta H."/>
            <person name="LaButti K.M."/>
            <person name="Lechner B.E."/>
            <person name="Liimatainen K."/>
            <person name="Lipzen A."/>
            <person name="Lukacs Z."/>
            <person name="Mihaltcheva S."/>
            <person name="Morgado L.N."/>
            <person name="Niskanen T."/>
            <person name="Noordeloos M.E."/>
            <person name="Ohm R.A."/>
            <person name="Ortiz-Santana B."/>
            <person name="Ovrebo C."/>
            <person name="Racz N."/>
            <person name="Riley R."/>
            <person name="Savchenko A."/>
            <person name="Shiryaev A."/>
            <person name="Soop K."/>
            <person name="Spirin V."/>
            <person name="Szebenyi C."/>
            <person name="Tomsovsky M."/>
            <person name="Tulloss R.E."/>
            <person name="Uehling J."/>
            <person name="Grigoriev I.V."/>
            <person name="Vagvolgyi C."/>
            <person name="Papp T."/>
            <person name="Martin F.M."/>
            <person name="Miettinen O."/>
            <person name="Hibbett D.S."/>
            <person name="Nagy L.G."/>
        </authorList>
    </citation>
    <scope>NUCLEOTIDE SEQUENCE [LARGE SCALE GENOMIC DNA]</scope>
    <source>
        <strain evidence="2 3">CBS 962.96</strain>
    </source>
</reference>
<keyword evidence="3" id="KW-1185">Reference proteome</keyword>
<organism evidence="2 3">
    <name type="scientific">Dendrothele bispora (strain CBS 962.96)</name>
    <dbReference type="NCBI Taxonomy" id="1314807"/>
    <lineage>
        <taxon>Eukaryota</taxon>
        <taxon>Fungi</taxon>
        <taxon>Dikarya</taxon>
        <taxon>Basidiomycota</taxon>
        <taxon>Agaricomycotina</taxon>
        <taxon>Agaricomycetes</taxon>
        <taxon>Agaricomycetidae</taxon>
        <taxon>Agaricales</taxon>
        <taxon>Agaricales incertae sedis</taxon>
        <taxon>Dendrothele</taxon>
    </lineage>
</organism>
<evidence type="ECO:0000256" key="1">
    <source>
        <dbReference type="SAM" id="Phobius"/>
    </source>
</evidence>
<gene>
    <name evidence="2" type="ORF">K435DRAFT_312399</name>
</gene>
<feature type="transmembrane region" description="Helical" evidence="1">
    <location>
        <begin position="35"/>
        <end position="51"/>
    </location>
</feature>
<dbReference type="AlphaFoldDB" id="A0A4S8LHL0"/>
<keyword evidence="1" id="KW-1133">Transmembrane helix</keyword>
<dbReference type="EMBL" id="ML179408">
    <property type="protein sequence ID" value="THU88494.1"/>
    <property type="molecule type" value="Genomic_DNA"/>
</dbReference>
<feature type="transmembrane region" description="Helical" evidence="1">
    <location>
        <begin position="6"/>
        <end position="23"/>
    </location>
</feature>
<sequence>MIVVSYFFFPLLLLFFTLLHYFYSSFSRSMPHLTYHLPVLTWLLLLVASSVERRRSGS</sequence>